<dbReference type="InterPro" id="IPR010610">
    <property type="entry name" value="EryCIII-like_C"/>
</dbReference>
<dbReference type="GeneID" id="19902018"/>
<evidence type="ECO:0000256" key="9">
    <source>
        <dbReference type="ARBA" id="ARBA00022676"/>
    </source>
</evidence>
<dbReference type="InterPro" id="IPR001849">
    <property type="entry name" value="PH_domain"/>
</dbReference>
<feature type="region of interest" description="Disordered" evidence="24">
    <location>
        <begin position="144"/>
        <end position="173"/>
    </location>
</feature>
<evidence type="ECO:0000256" key="8">
    <source>
        <dbReference type="ARBA" id="ARBA00022516"/>
    </source>
</evidence>
<feature type="domain" description="PH" evidence="25">
    <location>
        <begin position="271"/>
        <end position="366"/>
    </location>
</feature>
<dbReference type="FunFam" id="3.40.50.2000:FF:000009">
    <property type="entry name" value="Sterol 3-beta-glucosyltransferase UGT80A2"/>
    <property type="match status" value="1"/>
</dbReference>
<evidence type="ECO:0000256" key="15">
    <source>
        <dbReference type="ARBA" id="ARBA00023011"/>
    </source>
</evidence>
<feature type="compositionally biased region" description="Basic and acidic residues" evidence="24">
    <location>
        <begin position="1"/>
        <end position="12"/>
    </location>
</feature>
<feature type="compositionally biased region" description="Polar residues" evidence="24">
    <location>
        <begin position="563"/>
        <end position="575"/>
    </location>
</feature>
<dbReference type="InterPro" id="IPR011993">
    <property type="entry name" value="PH-like_dom_sf"/>
</dbReference>
<keyword evidence="16" id="KW-0443">Lipid metabolism</keyword>
<evidence type="ECO:0000256" key="23">
    <source>
        <dbReference type="ARBA" id="ARBA00059773"/>
    </source>
</evidence>
<evidence type="ECO:0000256" key="7">
    <source>
        <dbReference type="ARBA" id="ARBA00022490"/>
    </source>
</evidence>
<feature type="compositionally biased region" description="Low complexity" evidence="24">
    <location>
        <begin position="487"/>
        <end position="509"/>
    </location>
</feature>
<comment type="function">
    <text evidence="23">Sterol glycosyltransferase responsible for the glycosylation of ergosterol to form ergosterol-glucoside.</text>
</comment>
<dbReference type="GO" id="GO:0006914">
    <property type="term" value="P:autophagy"/>
    <property type="evidence" value="ECO:0007669"/>
    <property type="project" value="UniProtKB-KW"/>
</dbReference>
<dbReference type="RefSeq" id="XP_007780786.1">
    <property type="nucleotide sequence ID" value="XM_007782596.1"/>
</dbReference>
<evidence type="ECO:0000256" key="1">
    <source>
        <dbReference type="ARBA" id="ARBA00004496"/>
    </source>
</evidence>
<evidence type="ECO:0000256" key="5">
    <source>
        <dbReference type="ARBA" id="ARBA00017894"/>
    </source>
</evidence>
<dbReference type="PANTHER" id="PTHR48050:SF25">
    <property type="entry name" value="STEROL 3-BETA-GLUCOSYLTRANSFERASE"/>
    <property type="match status" value="1"/>
</dbReference>
<evidence type="ECO:0000256" key="16">
    <source>
        <dbReference type="ARBA" id="ARBA00023098"/>
    </source>
</evidence>
<dbReference type="EMBL" id="JH767574">
    <property type="protein sequence ID" value="EON65469.1"/>
    <property type="molecule type" value="Genomic_DNA"/>
</dbReference>
<dbReference type="Pfam" id="PF03033">
    <property type="entry name" value="Glyco_transf_28"/>
    <property type="match status" value="1"/>
</dbReference>
<dbReference type="FunFam" id="2.30.29.30:FF:000303">
    <property type="entry name" value="Sterol 3-beta-glucosyltransferase"/>
    <property type="match status" value="1"/>
</dbReference>
<proteinExistence type="inferred from homology"/>
<dbReference type="Gene3D" id="2.30.29.30">
    <property type="entry name" value="Pleckstrin-homology domain (PH domain)/Phosphotyrosine-binding domain (PTB)"/>
    <property type="match status" value="3"/>
</dbReference>
<dbReference type="CDD" id="cd13215">
    <property type="entry name" value="PH-GRAM1_AGT26"/>
    <property type="match status" value="1"/>
</dbReference>
<evidence type="ECO:0000256" key="4">
    <source>
        <dbReference type="ARBA" id="ARBA00012650"/>
    </source>
</evidence>
<keyword evidence="17" id="KW-0472">Membrane</keyword>
<gene>
    <name evidence="26" type="ORF">W97_04707</name>
</gene>
<accession>R7YUI4</accession>
<comment type="similarity">
    <text evidence="3">Belongs to the glycosyltransferase 28 family.</text>
</comment>
<dbReference type="eggNOG" id="KOG1192">
    <property type="taxonomic scope" value="Eukaryota"/>
</dbReference>
<dbReference type="InterPro" id="IPR050426">
    <property type="entry name" value="Glycosyltransferase_28"/>
</dbReference>
<sequence length="1463" mass="163871">MDARRMSADKAGRSLRRPGRPLRRVSVEIPDRLKGGEDEEEDVTAPKTLETQYMNQSVLSLITRVGSNMDQRSHFDENQSSGSEDEDVPAQPRTAASTVLFTGAPRRGREQEREGHKSGLKPSHHRLFKSVPKLSLLRPIKERKAARTSMDGMSDSQILPEQQPEEDTAEQAHGVAPVMSRILQAEANMEASEGPRERRASERDVGQKIPRSKTPVSLPQKLMDVFEFEAPEEVIAEYPCWLLQSVLLQGYMYVTQKHICFYAYLPKKTHEVIKSGNLAKRGRRNPKYNRYWCVLKGDVLFYYSDPTELYFPSGTIDLRYGISAAPMDSKDALGFVVETHQRTYTFRADSATSAKEWVKAIQKVIFRAHNEGDSVKISLPTESVIDIEESAVLEYGDTVKIRVIDNDETYAMDEYFFSFWNSSQDAVNVLRIMVSGNGHHVTDEEISTTPPAVRPSQDVSTLGGVARGHDPQDVLSPTVREGVRSTLSPISPSSREPSLPRPSGETLRSSFDRSRRSLDVGRQTRLSSSEVRRSFSSGRSKSVSKDRRRGKSPLSPVLHDSSESATNSLDPETDSSAAIQSIGDTNASASQILSGSAVFNRPTIVRHTTAQSDLSVDRSLRNSQDTARSSDVRKPLPQPLARPQGQQGVGKRQTGAEGLHPPGLDEYNEAPQTGLQRSGSSSAIQDWMRAGSVPLQKASGIAGFLRNRSKRMSNLLATESMGYYEKVSGMWAGGRKHYGTAEGLAADDEIQETEDDEDAEKHEQRFRDHFAMPSSERLRATFFGYLHRVLPLYGKIYISDRHFCFRSFLPGTRTKLILPFKDIENVHKENGFRFGYSALVLVIRGHEELLFDFRESGSRDDCAITLLESLEISHYAQGPNVLSETEIEDAKAAKVEHETLQEARQKAEAEIQLQTPRDLQENAVERPVIFDDTEASIVRFKPDTSLRITCLTIGTRGDVQPYIAFCKGLIKEGHKPRIATHVEFEPWIRKHGIDFAPVEGDPAELMRVCVENGMFTYSFIRETHGKFRGWLDGLCSSAWRACQESDLLIESPSAMVGIHIAEALQIPYFRAFAMPWTRTRTYPHAFGIPEHKRGGAFNYYTYVVFENLFWKLTAGQINRWRRKELGLRSTTLDQLQPNKVPFMYFVSPHVVPRPIDYSDWIDITGYWFLDEATGWQPSAELVSFIETARRDGKKLVYVGFGSIIVEDAAAMTRTVVDAVLKADVRCILSRGWSDRLSKAGTSGDETPLPPEVFRIDQAPHDWLFTKVDAATHHGGAGTTGASLRAGIPTIIKPFFGDQFFFGSRVEDLGVGVYLRKLNTTVLARALWEATHSERMIARARVMGDQIRSVSIPRANLCPRKHSANKVLQEDGVGRAIQTLYRTLEYAKTLIKKRDGISNEADETIEESWTFIGDDSDPELFRRMSEFNPGEHLLSHGQVRGSGMALGSMVLKNNGKRRTSATVA</sequence>
<dbReference type="SMART" id="SM00568">
    <property type="entry name" value="GRAM"/>
    <property type="match status" value="2"/>
</dbReference>
<dbReference type="STRING" id="1168221.R7YUI4"/>
<feature type="region of interest" description="Disordered" evidence="24">
    <location>
        <begin position="1"/>
        <end position="47"/>
    </location>
</feature>
<evidence type="ECO:0000256" key="12">
    <source>
        <dbReference type="ARBA" id="ARBA00022927"/>
    </source>
</evidence>
<evidence type="ECO:0000256" key="6">
    <source>
        <dbReference type="ARBA" id="ARBA00022448"/>
    </source>
</evidence>
<evidence type="ECO:0000256" key="11">
    <source>
        <dbReference type="ARBA" id="ARBA00022737"/>
    </source>
</evidence>
<dbReference type="GO" id="GO:0015031">
    <property type="term" value="P:protein transport"/>
    <property type="evidence" value="ECO:0007669"/>
    <property type="project" value="UniProtKB-KW"/>
</dbReference>
<feature type="region of interest" description="Disordered" evidence="24">
    <location>
        <begin position="442"/>
        <end position="575"/>
    </location>
</feature>
<dbReference type="SUPFAM" id="SSF53756">
    <property type="entry name" value="UDP-Glycosyltransferase/glycogen phosphorylase"/>
    <property type="match status" value="1"/>
</dbReference>
<dbReference type="OrthoDB" id="10261837at2759"/>
<keyword evidence="12" id="KW-0653">Protein transport</keyword>
<evidence type="ECO:0000256" key="10">
    <source>
        <dbReference type="ARBA" id="ARBA00022679"/>
    </source>
</evidence>
<dbReference type="InterPro" id="IPR048066">
    <property type="entry name" value="ATG26_PH_GRAM1"/>
</dbReference>
<feature type="region of interest" description="Disordered" evidence="24">
    <location>
        <begin position="72"/>
        <end position="128"/>
    </location>
</feature>
<evidence type="ECO:0000259" key="25">
    <source>
        <dbReference type="PROSITE" id="PS50003"/>
    </source>
</evidence>
<evidence type="ECO:0000256" key="24">
    <source>
        <dbReference type="SAM" id="MobiDB-lite"/>
    </source>
</evidence>
<dbReference type="SUPFAM" id="SSF50729">
    <property type="entry name" value="PH domain-like"/>
    <property type="match status" value="1"/>
</dbReference>
<evidence type="ECO:0000256" key="17">
    <source>
        <dbReference type="ARBA" id="ARBA00023136"/>
    </source>
</evidence>
<dbReference type="PANTHER" id="PTHR48050">
    <property type="entry name" value="STEROL 3-BETA-GLUCOSYLTRANSFERASE"/>
    <property type="match status" value="1"/>
</dbReference>
<dbReference type="FunFam" id="3.40.50.2000:FF:000029">
    <property type="entry name" value="Sterol 3-beta-glucosyltransferase"/>
    <property type="match status" value="1"/>
</dbReference>
<dbReference type="GO" id="GO:0005975">
    <property type="term" value="P:carbohydrate metabolic process"/>
    <property type="evidence" value="ECO:0007669"/>
    <property type="project" value="InterPro"/>
</dbReference>
<dbReference type="InterPro" id="IPR004276">
    <property type="entry name" value="GlycoTrans_28_N"/>
</dbReference>
<keyword evidence="6" id="KW-0813">Transport</keyword>
<evidence type="ECO:0000313" key="27">
    <source>
        <dbReference type="Proteomes" id="UP000016924"/>
    </source>
</evidence>
<dbReference type="Gene3D" id="3.40.50.2000">
    <property type="entry name" value="Glycogen Phosphorylase B"/>
    <property type="match status" value="2"/>
</dbReference>
<evidence type="ECO:0000256" key="21">
    <source>
        <dbReference type="ARBA" id="ARBA00047886"/>
    </source>
</evidence>
<dbReference type="SMART" id="SM00233">
    <property type="entry name" value="PH"/>
    <property type="match status" value="1"/>
</dbReference>
<feature type="compositionally biased region" description="Basic residues" evidence="24">
    <location>
        <begin position="118"/>
        <end position="128"/>
    </location>
</feature>
<dbReference type="CDD" id="cd13216">
    <property type="entry name" value="PH-GRAM2_AGT26"/>
    <property type="match status" value="1"/>
</dbReference>
<dbReference type="GO" id="GO:0016906">
    <property type="term" value="F:sterol 3-beta-glucosyltransferase activity"/>
    <property type="evidence" value="ECO:0007669"/>
    <property type="project" value="UniProtKB-EC"/>
</dbReference>
<dbReference type="Pfam" id="PF06722">
    <property type="entry name" value="EryCIII-like_C"/>
    <property type="match status" value="1"/>
</dbReference>
<dbReference type="Proteomes" id="UP000016924">
    <property type="component" value="Unassembled WGS sequence"/>
</dbReference>
<comment type="catalytic activity">
    <reaction evidence="22">
        <text>a sterol + UDP-alpha-D-glucose = a sterol 3-beta-D-glucoside + UDP + H(+)</text>
        <dbReference type="Rhea" id="RHEA:22724"/>
        <dbReference type="ChEBI" id="CHEBI:15378"/>
        <dbReference type="ChEBI" id="CHEBI:15889"/>
        <dbReference type="ChEBI" id="CHEBI:37424"/>
        <dbReference type="ChEBI" id="CHEBI:58223"/>
        <dbReference type="ChEBI" id="CHEBI:58885"/>
        <dbReference type="EC" id="2.4.1.173"/>
    </reaction>
    <physiologicalReaction direction="left-to-right" evidence="22">
        <dbReference type="Rhea" id="RHEA:22725"/>
    </physiologicalReaction>
</comment>
<feature type="compositionally biased region" description="Basic and acidic residues" evidence="24">
    <location>
        <begin position="193"/>
        <end position="206"/>
    </location>
</feature>
<organism evidence="26 27">
    <name type="scientific">Coniosporium apollinis (strain CBS 100218)</name>
    <name type="common">Rock-inhabiting black yeast</name>
    <dbReference type="NCBI Taxonomy" id="1168221"/>
    <lineage>
        <taxon>Eukaryota</taxon>
        <taxon>Fungi</taxon>
        <taxon>Dikarya</taxon>
        <taxon>Ascomycota</taxon>
        <taxon>Pezizomycotina</taxon>
        <taxon>Dothideomycetes</taxon>
        <taxon>Dothideomycetes incertae sedis</taxon>
        <taxon>Coniosporium</taxon>
    </lineage>
</organism>
<evidence type="ECO:0000256" key="18">
    <source>
        <dbReference type="ARBA" id="ARBA00023166"/>
    </source>
</evidence>
<comment type="catalytic activity">
    <reaction evidence="21">
        <text>ergosterol + UDP-alpha-D-glucose = ergosteryl 3-beta-D-glucoside + UDP + H(+)</text>
        <dbReference type="Rhea" id="RHEA:61836"/>
        <dbReference type="ChEBI" id="CHEBI:15378"/>
        <dbReference type="ChEBI" id="CHEBI:16933"/>
        <dbReference type="ChEBI" id="CHEBI:52973"/>
        <dbReference type="ChEBI" id="CHEBI:58223"/>
        <dbReference type="ChEBI" id="CHEBI:58885"/>
    </reaction>
    <physiologicalReaction direction="left-to-right" evidence="21">
        <dbReference type="Rhea" id="RHEA:61837"/>
    </physiologicalReaction>
</comment>
<keyword evidence="18" id="KW-1207">Sterol metabolism</keyword>
<evidence type="ECO:0000256" key="2">
    <source>
        <dbReference type="ARBA" id="ARBA00004623"/>
    </source>
</evidence>
<feature type="region of interest" description="Disordered" evidence="24">
    <location>
        <begin position="610"/>
        <end position="683"/>
    </location>
</feature>
<protein>
    <recommendedName>
        <fullName evidence="5">Sterol 3-beta-glucosyltransferase</fullName>
        <ecNumber evidence="4">2.4.1.173</ecNumber>
    </recommendedName>
    <alternativeName>
        <fullName evidence="20">Autophagy-related protein 26</fullName>
    </alternativeName>
</protein>
<dbReference type="CDD" id="cd03784">
    <property type="entry name" value="GT1_Gtf-like"/>
    <property type="match status" value="1"/>
</dbReference>
<feature type="compositionally biased region" description="Low complexity" evidence="24">
    <location>
        <begin position="525"/>
        <end position="541"/>
    </location>
</feature>
<dbReference type="FunFam" id="2.30.29.30:FF:000391">
    <property type="entry name" value="Sterol 3-beta-glucosyltransferase"/>
    <property type="match status" value="1"/>
</dbReference>
<keyword evidence="7" id="KW-0963">Cytoplasm</keyword>
<dbReference type="GO" id="GO:0034045">
    <property type="term" value="C:phagophore assembly site membrane"/>
    <property type="evidence" value="ECO:0007669"/>
    <property type="project" value="UniProtKB-SubCell"/>
</dbReference>
<evidence type="ECO:0000256" key="13">
    <source>
        <dbReference type="ARBA" id="ARBA00022955"/>
    </source>
</evidence>
<dbReference type="HOGENOM" id="CLU_000537_6_0_1"/>
<dbReference type="Pfam" id="PF00169">
    <property type="entry name" value="PH"/>
    <property type="match status" value="1"/>
</dbReference>
<evidence type="ECO:0000256" key="14">
    <source>
        <dbReference type="ARBA" id="ARBA00023006"/>
    </source>
</evidence>
<feature type="compositionally biased region" description="Basic and acidic residues" evidence="24">
    <location>
        <begin position="510"/>
        <end position="519"/>
    </location>
</feature>
<evidence type="ECO:0000256" key="20">
    <source>
        <dbReference type="ARBA" id="ARBA00029843"/>
    </source>
</evidence>
<keyword evidence="27" id="KW-1185">Reference proteome</keyword>
<reference evidence="27" key="1">
    <citation type="submission" date="2012-06" db="EMBL/GenBank/DDBJ databases">
        <title>The genome sequence of Coniosporium apollinis CBS 100218.</title>
        <authorList>
            <consortium name="The Broad Institute Genome Sequencing Platform"/>
            <person name="Cuomo C."/>
            <person name="Gorbushina A."/>
            <person name="Noack S."/>
            <person name="Walker B."/>
            <person name="Young S.K."/>
            <person name="Zeng Q."/>
            <person name="Gargeya S."/>
            <person name="Fitzgerald M."/>
            <person name="Haas B."/>
            <person name="Abouelleil A."/>
            <person name="Alvarado L."/>
            <person name="Arachchi H.M."/>
            <person name="Berlin A.M."/>
            <person name="Chapman S.B."/>
            <person name="Goldberg J."/>
            <person name="Griggs A."/>
            <person name="Gujja S."/>
            <person name="Hansen M."/>
            <person name="Howarth C."/>
            <person name="Imamovic A."/>
            <person name="Larimer J."/>
            <person name="McCowan C."/>
            <person name="Montmayeur A."/>
            <person name="Murphy C."/>
            <person name="Neiman D."/>
            <person name="Pearson M."/>
            <person name="Priest M."/>
            <person name="Roberts A."/>
            <person name="Saif S."/>
            <person name="Shea T."/>
            <person name="Sisk P."/>
            <person name="Sykes S."/>
            <person name="Wortman J."/>
            <person name="Nusbaum C."/>
            <person name="Birren B."/>
        </authorList>
    </citation>
    <scope>NUCLEOTIDE SEQUENCE [LARGE SCALE GENOMIC DNA]</scope>
    <source>
        <strain evidence="27">CBS 100218</strain>
    </source>
</reference>
<dbReference type="Pfam" id="PF02893">
    <property type="entry name" value="GRAM"/>
    <property type="match status" value="2"/>
</dbReference>
<name>R7YUI4_CONA1</name>
<keyword evidence="11" id="KW-0677">Repeat</keyword>
<keyword evidence="13" id="KW-0752">Steroid biosynthesis</keyword>
<keyword evidence="9" id="KW-0328">Glycosyltransferase</keyword>
<keyword evidence="8" id="KW-0444">Lipid biosynthesis</keyword>
<feature type="compositionally biased region" description="Polar residues" evidence="24">
    <location>
        <begin position="670"/>
        <end position="683"/>
    </location>
</feature>
<feature type="compositionally biased region" description="Basic and acidic residues" evidence="24">
    <location>
        <begin position="25"/>
        <end position="36"/>
    </location>
</feature>
<dbReference type="InterPro" id="IPR002213">
    <property type="entry name" value="UDP_glucos_trans"/>
</dbReference>
<dbReference type="InterPro" id="IPR048065">
    <property type="entry name" value="ATG26_PH_GRAM2"/>
</dbReference>
<dbReference type="GO" id="GO:0016126">
    <property type="term" value="P:sterol biosynthetic process"/>
    <property type="evidence" value="ECO:0007669"/>
    <property type="project" value="UniProtKB-KW"/>
</dbReference>
<evidence type="ECO:0000256" key="22">
    <source>
        <dbReference type="ARBA" id="ARBA00049453"/>
    </source>
</evidence>
<dbReference type="OMA" id="WRNKTLG"/>
<evidence type="ECO:0000256" key="3">
    <source>
        <dbReference type="ARBA" id="ARBA00006962"/>
    </source>
</evidence>
<comment type="subcellular location">
    <subcellularLocation>
        <location evidence="1">Cytoplasm</location>
    </subcellularLocation>
    <subcellularLocation>
        <location evidence="2">Preautophagosomal structure membrane</location>
        <topology evidence="2">Peripheral membrane protein</topology>
    </subcellularLocation>
</comment>
<dbReference type="PROSITE" id="PS50003">
    <property type="entry name" value="PH_DOMAIN"/>
    <property type="match status" value="1"/>
</dbReference>
<dbReference type="EC" id="2.4.1.173" evidence="4"/>
<feature type="compositionally biased region" description="Basic and acidic residues" evidence="24">
    <location>
        <begin position="107"/>
        <end position="117"/>
    </location>
</feature>
<feature type="compositionally biased region" description="Basic residues" evidence="24">
    <location>
        <begin position="13"/>
        <end position="23"/>
    </location>
</feature>
<evidence type="ECO:0000313" key="26">
    <source>
        <dbReference type="EMBL" id="EON65469.1"/>
    </source>
</evidence>
<dbReference type="InterPro" id="IPR004182">
    <property type="entry name" value="GRAM"/>
</dbReference>
<keyword evidence="10" id="KW-0808">Transferase</keyword>
<keyword evidence="14" id="KW-0072">Autophagy</keyword>
<feature type="region of interest" description="Disordered" evidence="24">
    <location>
        <begin position="188"/>
        <end position="213"/>
    </location>
</feature>
<evidence type="ECO:0000256" key="19">
    <source>
        <dbReference type="ARBA" id="ARBA00023221"/>
    </source>
</evidence>
<keyword evidence="15" id="KW-0756">Sterol biosynthesis</keyword>
<keyword evidence="19" id="KW-0753">Steroid metabolism</keyword>